<evidence type="ECO:0000256" key="1">
    <source>
        <dbReference type="SAM" id="MobiDB-lite"/>
    </source>
</evidence>
<keyword evidence="3" id="KW-1185">Reference proteome</keyword>
<feature type="compositionally biased region" description="Basic and acidic residues" evidence="1">
    <location>
        <begin position="225"/>
        <end position="242"/>
    </location>
</feature>
<name>A0ABN8R9D1_9CNID</name>
<gene>
    <name evidence="2" type="ORF">PEVE_00010073</name>
</gene>
<reference evidence="2 3" key="1">
    <citation type="submission" date="2022-05" db="EMBL/GenBank/DDBJ databases">
        <authorList>
            <consortium name="Genoscope - CEA"/>
            <person name="William W."/>
        </authorList>
    </citation>
    <scope>NUCLEOTIDE SEQUENCE [LARGE SCALE GENOMIC DNA]</scope>
</reference>
<organism evidence="2 3">
    <name type="scientific">Porites evermanni</name>
    <dbReference type="NCBI Taxonomy" id="104178"/>
    <lineage>
        <taxon>Eukaryota</taxon>
        <taxon>Metazoa</taxon>
        <taxon>Cnidaria</taxon>
        <taxon>Anthozoa</taxon>
        <taxon>Hexacorallia</taxon>
        <taxon>Scleractinia</taxon>
        <taxon>Fungiina</taxon>
        <taxon>Poritidae</taxon>
        <taxon>Porites</taxon>
    </lineage>
</organism>
<evidence type="ECO:0000313" key="3">
    <source>
        <dbReference type="Proteomes" id="UP001159427"/>
    </source>
</evidence>
<protein>
    <submittedName>
        <fullName evidence="2">Uncharacterized protein</fullName>
    </submittedName>
</protein>
<sequence>MATQPSAFYLFNCDETYNLEIVEKFLVEVEEKYGFKIAVDRRYFGLQQMADLCEKTLPQLVMDFAVFVIHADESRLSINEDNAGIGYARIYRALLEKTGGFPMSNKVLIVIGGDSYYQNEDEEARSVISRWAKRKVASQFREEYLDGRQSFIFSWNKKHRPIHEQAMRHFLDPSKRGFTFEYTPRPLPKPIAPVVPQPSRKSEAPKVPARPAIPYSRLEDDEEESRTHAREAPTRKLRDEPPKGNYEAVRPAASGTAPAVYPAGTRSLHTHNHIKAAVRVIVYYCEVSVSTLNGGPCCILFKTIIEKML</sequence>
<evidence type="ECO:0000313" key="2">
    <source>
        <dbReference type="EMBL" id="CAH3175272.1"/>
    </source>
</evidence>
<dbReference type="EMBL" id="CALNXI010001700">
    <property type="protein sequence ID" value="CAH3175272.1"/>
    <property type="molecule type" value="Genomic_DNA"/>
</dbReference>
<proteinExistence type="predicted"/>
<dbReference type="Proteomes" id="UP001159427">
    <property type="component" value="Unassembled WGS sequence"/>
</dbReference>
<feature type="region of interest" description="Disordered" evidence="1">
    <location>
        <begin position="189"/>
        <end position="250"/>
    </location>
</feature>
<comment type="caution">
    <text evidence="2">The sequence shown here is derived from an EMBL/GenBank/DDBJ whole genome shotgun (WGS) entry which is preliminary data.</text>
</comment>
<accession>A0ABN8R9D1</accession>